<dbReference type="AlphaFoldDB" id="A0A8J3FYB3"/>
<sequence>MSIQRIDSNNRMSQLVIYNGIAYLAGQVDETSVIGRPAGEQTANILKQIDAYLAKAGTDKTKLLTTTIYLADMADFAAMNAAWEAWVSPQGLPTRATVEAKLASPEYTVEIVVSAAI</sequence>
<dbReference type="EMBL" id="BMZG01000005">
    <property type="protein sequence ID" value="GHA71768.1"/>
    <property type="molecule type" value="Genomic_DNA"/>
</dbReference>
<evidence type="ECO:0000313" key="3">
    <source>
        <dbReference type="Proteomes" id="UP000614287"/>
    </source>
</evidence>
<name>A0A8J3FYB3_9BURK</name>
<dbReference type="PROSITE" id="PS01094">
    <property type="entry name" value="UPF0076"/>
    <property type="match status" value="1"/>
</dbReference>
<comment type="similarity">
    <text evidence="1">Belongs to the RutC family.</text>
</comment>
<dbReference type="CDD" id="cd06150">
    <property type="entry name" value="YjgF_YER057c_UK114_like_2"/>
    <property type="match status" value="1"/>
</dbReference>
<dbReference type="InterPro" id="IPR006175">
    <property type="entry name" value="YjgF/YER057c/UK114"/>
</dbReference>
<protein>
    <recommendedName>
        <fullName evidence="4">RidA family protein</fullName>
    </recommendedName>
</protein>
<dbReference type="InterPro" id="IPR035709">
    <property type="entry name" value="YoaB-like"/>
</dbReference>
<comment type="caution">
    <text evidence="2">The sequence shown here is derived from an EMBL/GenBank/DDBJ whole genome shotgun (WGS) entry which is preliminary data.</text>
</comment>
<dbReference type="PANTHER" id="PTHR47328">
    <property type="match status" value="1"/>
</dbReference>
<evidence type="ECO:0008006" key="4">
    <source>
        <dbReference type="Google" id="ProtNLM"/>
    </source>
</evidence>
<keyword evidence="3" id="KW-1185">Reference proteome</keyword>
<dbReference type="Gene3D" id="3.30.1330.40">
    <property type="entry name" value="RutC-like"/>
    <property type="match status" value="1"/>
</dbReference>
<dbReference type="InterPro" id="IPR019897">
    <property type="entry name" value="RidA_CS"/>
</dbReference>
<dbReference type="RefSeq" id="WP_189492792.1">
    <property type="nucleotide sequence ID" value="NZ_BMZG01000005.1"/>
</dbReference>
<dbReference type="Proteomes" id="UP000614287">
    <property type="component" value="Unassembled WGS sequence"/>
</dbReference>
<proteinExistence type="inferred from homology"/>
<dbReference type="Pfam" id="PF01042">
    <property type="entry name" value="Ribonuc_L-PSP"/>
    <property type="match status" value="1"/>
</dbReference>
<evidence type="ECO:0000313" key="2">
    <source>
        <dbReference type="EMBL" id="GHA71768.1"/>
    </source>
</evidence>
<evidence type="ECO:0000256" key="1">
    <source>
        <dbReference type="ARBA" id="ARBA00010552"/>
    </source>
</evidence>
<reference evidence="2" key="1">
    <citation type="journal article" date="2014" name="Int. J. Syst. Evol. Microbiol.">
        <title>Complete genome sequence of Corynebacterium casei LMG S-19264T (=DSM 44701T), isolated from a smear-ripened cheese.</title>
        <authorList>
            <consortium name="US DOE Joint Genome Institute (JGI-PGF)"/>
            <person name="Walter F."/>
            <person name="Albersmeier A."/>
            <person name="Kalinowski J."/>
            <person name="Ruckert C."/>
        </authorList>
    </citation>
    <scope>NUCLEOTIDE SEQUENCE</scope>
    <source>
        <strain evidence="2">KCTC 32501</strain>
    </source>
</reference>
<dbReference type="InterPro" id="IPR035959">
    <property type="entry name" value="RutC-like_sf"/>
</dbReference>
<reference evidence="2" key="2">
    <citation type="submission" date="2020-09" db="EMBL/GenBank/DDBJ databases">
        <authorList>
            <person name="Sun Q."/>
            <person name="Kim S."/>
        </authorList>
    </citation>
    <scope>NUCLEOTIDE SEQUENCE</scope>
    <source>
        <strain evidence="2">KCTC 32501</strain>
    </source>
</reference>
<gene>
    <name evidence="2" type="ORF">GCM10009007_10840</name>
</gene>
<organism evidence="2 3">
    <name type="scientific">Formosimonas limnophila</name>
    <dbReference type="NCBI Taxonomy" id="1384487"/>
    <lineage>
        <taxon>Bacteria</taxon>
        <taxon>Pseudomonadati</taxon>
        <taxon>Pseudomonadota</taxon>
        <taxon>Betaproteobacteria</taxon>
        <taxon>Burkholderiales</taxon>
        <taxon>Burkholderiaceae</taxon>
        <taxon>Formosimonas</taxon>
    </lineage>
</organism>
<accession>A0A8J3FYB3</accession>
<dbReference type="PANTHER" id="PTHR47328:SF1">
    <property type="entry name" value="RUTC FAMILY PROTEIN YOAB"/>
    <property type="match status" value="1"/>
</dbReference>
<dbReference type="SUPFAM" id="SSF55298">
    <property type="entry name" value="YjgF-like"/>
    <property type="match status" value="1"/>
</dbReference>